<keyword evidence="2" id="KW-1185">Reference proteome</keyword>
<dbReference type="OrthoDB" id="10554184at2759"/>
<sequence>MCTFQHLLFSAETPAEVHHRVLTNSPVLCFKVYSRYKCGESNPTFVDSTVEIFLPILLIITVREVCEAFIPKARAS</sequence>
<reference evidence="2" key="1">
    <citation type="submission" date="2017-10" db="EMBL/GenBank/DDBJ databases">
        <title>Rapid genome shrinkage in a self-fertile nematode reveals novel sperm competition proteins.</title>
        <authorList>
            <person name="Yin D."/>
            <person name="Schwarz E.M."/>
            <person name="Thomas C.G."/>
            <person name="Felde R.L."/>
            <person name="Korf I.F."/>
            <person name="Cutter A.D."/>
            <person name="Schartner C.M."/>
            <person name="Ralston E.J."/>
            <person name="Meyer B.J."/>
            <person name="Haag E.S."/>
        </authorList>
    </citation>
    <scope>NUCLEOTIDE SEQUENCE [LARGE SCALE GENOMIC DNA]</scope>
    <source>
        <strain evidence="2">JU1422</strain>
    </source>
</reference>
<dbReference type="EMBL" id="PDUG01000012">
    <property type="protein sequence ID" value="PIC13597.1"/>
    <property type="molecule type" value="Genomic_DNA"/>
</dbReference>
<protein>
    <submittedName>
        <fullName evidence="1">Uncharacterized protein</fullName>
    </submittedName>
</protein>
<dbReference type="AlphaFoldDB" id="A0A2G5SF00"/>
<gene>
    <name evidence="1" type="ORF">B9Z55_027700</name>
</gene>
<name>A0A2G5SF00_9PELO</name>
<organism evidence="1 2">
    <name type="scientific">Caenorhabditis nigoni</name>
    <dbReference type="NCBI Taxonomy" id="1611254"/>
    <lineage>
        <taxon>Eukaryota</taxon>
        <taxon>Metazoa</taxon>
        <taxon>Ecdysozoa</taxon>
        <taxon>Nematoda</taxon>
        <taxon>Chromadorea</taxon>
        <taxon>Rhabditida</taxon>
        <taxon>Rhabditina</taxon>
        <taxon>Rhabditomorpha</taxon>
        <taxon>Rhabditoidea</taxon>
        <taxon>Rhabditidae</taxon>
        <taxon>Peloderinae</taxon>
        <taxon>Caenorhabditis</taxon>
    </lineage>
</organism>
<dbReference type="Proteomes" id="UP000230233">
    <property type="component" value="Unassembled WGS sequence"/>
</dbReference>
<accession>A0A2G5SF00</accession>
<evidence type="ECO:0000313" key="1">
    <source>
        <dbReference type="EMBL" id="PIC13597.1"/>
    </source>
</evidence>
<evidence type="ECO:0000313" key="2">
    <source>
        <dbReference type="Proteomes" id="UP000230233"/>
    </source>
</evidence>
<comment type="caution">
    <text evidence="1">The sequence shown here is derived from an EMBL/GenBank/DDBJ whole genome shotgun (WGS) entry which is preliminary data.</text>
</comment>
<proteinExistence type="predicted"/>